<dbReference type="RefSeq" id="WP_208354036.1">
    <property type="nucleotide sequence ID" value="NZ_JAALHA020000016.1"/>
</dbReference>
<reference evidence="4" key="1">
    <citation type="journal article" date="2021" name="Science">
        <title>Hunting the eagle killer: A cyanobacterial neurotoxin causes vacuolar myelinopathy.</title>
        <authorList>
            <person name="Breinlinger S."/>
            <person name="Phillips T.J."/>
            <person name="Haram B.N."/>
            <person name="Mares J."/>
            <person name="Martinez Yerena J.A."/>
            <person name="Hrouzek P."/>
            <person name="Sobotka R."/>
            <person name="Henderson W.M."/>
            <person name="Schmieder P."/>
            <person name="Williams S.M."/>
            <person name="Lauderdale J.D."/>
            <person name="Wilde H.D."/>
            <person name="Gerrin W."/>
            <person name="Kust A."/>
            <person name="Washington J.W."/>
            <person name="Wagner C."/>
            <person name="Geier B."/>
            <person name="Liebeke M."/>
            <person name="Enke H."/>
            <person name="Niedermeyer T.H.J."/>
            <person name="Wilde S.B."/>
        </authorList>
    </citation>
    <scope>NUCLEOTIDE SEQUENCE [LARGE SCALE GENOMIC DNA]</scope>
    <source>
        <strain evidence="4">Thurmond2011</strain>
    </source>
</reference>
<keyword evidence="2" id="KW-0732">Signal</keyword>
<proteinExistence type="predicted"/>
<sequence>MFKKSVAFGLLVAGLMVAPTAAFAGSSQSQNNVQTTEQNGAATNGSTNAQSSNSVNVQKQISNITSRSHRYGGLHRGWGKTPHASQAQNSDQKTTQNGAADNNSTNAQTSTTTNNQTQNSAVARNLRRR</sequence>
<evidence type="ECO:0000256" key="2">
    <source>
        <dbReference type="SAM" id="SignalP"/>
    </source>
</evidence>
<feature type="region of interest" description="Disordered" evidence="1">
    <location>
        <begin position="24"/>
        <end position="129"/>
    </location>
</feature>
<keyword evidence="4" id="KW-1185">Reference proteome</keyword>
<name>A0AAP5IDB1_9CYAN</name>
<dbReference type="EMBL" id="JAALHA020000016">
    <property type="protein sequence ID" value="MDR9898224.1"/>
    <property type="molecule type" value="Genomic_DNA"/>
</dbReference>
<dbReference type="Proteomes" id="UP000667802">
    <property type="component" value="Unassembled WGS sequence"/>
</dbReference>
<organism evidence="3 4">
    <name type="scientific">Aetokthonos hydrillicola Thurmond2011</name>
    <dbReference type="NCBI Taxonomy" id="2712845"/>
    <lineage>
        <taxon>Bacteria</taxon>
        <taxon>Bacillati</taxon>
        <taxon>Cyanobacteriota</taxon>
        <taxon>Cyanophyceae</taxon>
        <taxon>Nostocales</taxon>
        <taxon>Hapalosiphonaceae</taxon>
        <taxon>Aetokthonos</taxon>
    </lineage>
</organism>
<dbReference type="AlphaFoldDB" id="A0AAP5IDB1"/>
<feature type="chain" id="PRO_5042839034" evidence="2">
    <location>
        <begin position="25"/>
        <end position="129"/>
    </location>
</feature>
<protein>
    <submittedName>
        <fullName evidence="3">Uncharacterized protein</fullName>
    </submittedName>
</protein>
<feature type="compositionally biased region" description="Low complexity" evidence="1">
    <location>
        <begin position="102"/>
        <end position="121"/>
    </location>
</feature>
<gene>
    <name evidence="3" type="ORF">G7B40_027225</name>
</gene>
<evidence type="ECO:0000313" key="3">
    <source>
        <dbReference type="EMBL" id="MDR9898224.1"/>
    </source>
</evidence>
<comment type="caution">
    <text evidence="3">The sequence shown here is derived from an EMBL/GenBank/DDBJ whole genome shotgun (WGS) entry which is preliminary data.</text>
</comment>
<feature type="compositionally biased region" description="Polar residues" evidence="1">
    <location>
        <begin position="83"/>
        <end position="101"/>
    </location>
</feature>
<evidence type="ECO:0000313" key="4">
    <source>
        <dbReference type="Proteomes" id="UP000667802"/>
    </source>
</evidence>
<accession>A0AAP5IDB1</accession>
<feature type="compositionally biased region" description="Polar residues" evidence="1">
    <location>
        <begin position="25"/>
        <end position="66"/>
    </location>
</feature>
<feature type="signal peptide" evidence="2">
    <location>
        <begin position="1"/>
        <end position="24"/>
    </location>
</feature>
<evidence type="ECO:0000256" key="1">
    <source>
        <dbReference type="SAM" id="MobiDB-lite"/>
    </source>
</evidence>